<dbReference type="Pfam" id="PF07258">
    <property type="entry name" value="COMM_domain"/>
    <property type="match status" value="1"/>
</dbReference>
<evidence type="ECO:0000313" key="4">
    <source>
        <dbReference type="Proteomes" id="UP000011083"/>
    </source>
</evidence>
<dbReference type="InterPro" id="IPR037360">
    <property type="entry name" value="COMMD9"/>
</dbReference>
<evidence type="ECO:0000313" key="3">
    <source>
        <dbReference type="EMBL" id="ELR22033.1"/>
    </source>
</evidence>
<accession>L8HBC8</accession>
<sequence>MEELEASVFVPFKHLLKAPSRKAVEEMFAAAYKARHVHPPPPKLVEATAAALQIEAPEALKSMSALAARAVFEDATSVEAVAELFPAEARRLGMSLTNVNAFTFSGFHANLGKLLCQVVAQNAPAWRREAASGANTISLPKLAEIDWRIDVKSASERGRMSVPTVLVQLQVEKSPSRVDEETQHENVTFELDRATLETMLEGLGRIRDQLNTISTQ</sequence>
<dbReference type="PANTHER" id="PTHR15663:SF4">
    <property type="entry name" value="COMM DOMAIN-CONTAINING PROTEIN 9"/>
    <property type="match status" value="1"/>
</dbReference>
<dbReference type="OrthoDB" id="64318at2759"/>
<dbReference type="KEGG" id="acan:ACA1_157750"/>
<dbReference type="OMA" id="NTWLATI"/>
<dbReference type="AlphaFoldDB" id="L8HBC8"/>
<gene>
    <name evidence="3" type="ORF">ACA1_157750</name>
</gene>
<evidence type="ECO:0000256" key="1">
    <source>
        <dbReference type="ARBA" id="ARBA00093300"/>
    </source>
</evidence>
<dbReference type="InterPro" id="IPR048676">
    <property type="entry name" value="COMMD9_N"/>
</dbReference>
<name>L8HBC8_ACACF</name>
<comment type="function">
    <text evidence="1">Scaffold protein in the commander complex that is essential for endosomal recycling of transmembrane cargos; the commander complex is composed of the CCC subcomplex and the retriever subcomplex.</text>
</comment>
<feature type="domain" description="COMM" evidence="2">
    <location>
        <begin position="141"/>
        <end position="214"/>
    </location>
</feature>
<dbReference type="VEuPathDB" id="AmoebaDB:ACA1_157750"/>
<dbReference type="InterPro" id="IPR017920">
    <property type="entry name" value="COMM"/>
</dbReference>
<keyword evidence="4" id="KW-1185">Reference proteome</keyword>
<reference evidence="3 4" key="1">
    <citation type="journal article" date="2013" name="Genome Biol.">
        <title>Genome of Acanthamoeba castellanii highlights extensive lateral gene transfer and early evolution of tyrosine kinase signaling.</title>
        <authorList>
            <person name="Clarke M."/>
            <person name="Lohan A.J."/>
            <person name="Liu B."/>
            <person name="Lagkouvardos I."/>
            <person name="Roy S."/>
            <person name="Zafar N."/>
            <person name="Bertelli C."/>
            <person name="Schilde C."/>
            <person name="Kianianmomeni A."/>
            <person name="Burglin T.R."/>
            <person name="Frech C."/>
            <person name="Turcotte B."/>
            <person name="Kopec K.O."/>
            <person name="Synnott J.M."/>
            <person name="Choo C."/>
            <person name="Paponov I."/>
            <person name="Finkler A."/>
            <person name="Soon Heng Tan C."/>
            <person name="Hutchins A.P."/>
            <person name="Weinmeier T."/>
            <person name="Rattei T."/>
            <person name="Chu J.S."/>
            <person name="Gimenez G."/>
            <person name="Irimia M."/>
            <person name="Rigden D.J."/>
            <person name="Fitzpatrick D.A."/>
            <person name="Lorenzo-Morales J."/>
            <person name="Bateman A."/>
            <person name="Chiu C.H."/>
            <person name="Tang P."/>
            <person name="Hegemann P."/>
            <person name="Fromm H."/>
            <person name="Raoult D."/>
            <person name="Greub G."/>
            <person name="Miranda-Saavedra D."/>
            <person name="Chen N."/>
            <person name="Nash P."/>
            <person name="Ginger M.L."/>
            <person name="Horn M."/>
            <person name="Schaap P."/>
            <person name="Caler L."/>
            <person name="Loftus B."/>
        </authorList>
    </citation>
    <scope>NUCLEOTIDE SEQUENCE [LARGE SCALE GENOMIC DNA]</scope>
    <source>
        <strain evidence="3 4">Neff</strain>
    </source>
</reference>
<dbReference type="Proteomes" id="UP000011083">
    <property type="component" value="Unassembled WGS sequence"/>
</dbReference>
<protein>
    <submittedName>
        <fullName evidence="3">COMM domain containing 9, putative</fullName>
    </submittedName>
</protein>
<dbReference type="PROSITE" id="PS51269">
    <property type="entry name" value="COMM"/>
    <property type="match status" value="1"/>
</dbReference>
<dbReference type="STRING" id="1257118.L8HBC8"/>
<proteinExistence type="predicted"/>
<dbReference type="GeneID" id="14922953"/>
<dbReference type="Pfam" id="PF20923">
    <property type="entry name" value="COMMD9_HN"/>
    <property type="match status" value="1"/>
</dbReference>
<organism evidence="3 4">
    <name type="scientific">Acanthamoeba castellanii (strain ATCC 30010 / Neff)</name>
    <dbReference type="NCBI Taxonomy" id="1257118"/>
    <lineage>
        <taxon>Eukaryota</taxon>
        <taxon>Amoebozoa</taxon>
        <taxon>Discosea</taxon>
        <taxon>Longamoebia</taxon>
        <taxon>Centramoebida</taxon>
        <taxon>Acanthamoebidae</taxon>
        <taxon>Acanthamoeba</taxon>
    </lineage>
</organism>
<dbReference type="PANTHER" id="PTHR15663">
    <property type="entry name" value="COMM DOMAIN-CONTAINING PROTEIN 9"/>
    <property type="match status" value="1"/>
</dbReference>
<dbReference type="RefSeq" id="XP_004348491.1">
    <property type="nucleotide sequence ID" value="XM_004348441.1"/>
</dbReference>
<evidence type="ECO:0000259" key="2">
    <source>
        <dbReference type="PROSITE" id="PS51269"/>
    </source>
</evidence>
<dbReference type="EMBL" id="KB007890">
    <property type="protein sequence ID" value="ELR22033.1"/>
    <property type="molecule type" value="Genomic_DNA"/>
</dbReference>